<accession>A0ABW9JL69</accession>
<feature type="coiled-coil region" evidence="6">
    <location>
        <begin position="421"/>
        <end position="448"/>
    </location>
</feature>
<proteinExistence type="predicted"/>
<evidence type="ECO:0000259" key="8">
    <source>
        <dbReference type="Pfam" id="PF02706"/>
    </source>
</evidence>
<dbReference type="PANTHER" id="PTHR32309:SF13">
    <property type="entry name" value="FERRIC ENTEROBACTIN TRANSPORT PROTEIN FEPE"/>
    <property type="match status" value="1"/>
</dbReference>
<sequence length="717" mass="82352">MNENIRILRPFLRGLPIIILAMVISVLMAKKYLSYVTPMYESTAKLKLADIQEGVPSANLFKDFDVFATANKIATEVEVLKSENLLEKTIAQLPFNKEIYRKGSLLSVELFQNSPIQIKSFLSAEGYDKRYQLNVLSDKHFMFYYPSAKKGIAGSFGKPLVIKGGTILITLNQPFIQSKKELKIIDNYEFEFLSKQKILDKVVKNLDIVPVDKDVPVIRINYKSNVPEKAALLVNKLAETYIREYIENKFKAADTTVDFLKEEIDSSRRRLSDSENNIQQYRDQNNIINIQQETETDLRKIAELKIQQTNIKMNLDAVKKLNGYISNGKKSFLDLAPNFEAFNDLLSTEMVKGIKKLQAEKKDLLLTYTPENEKVKIIDQKINDLIDYQVESVKNTEKNLEVKYNEISNTITDSEKVFVGLPEKEKQLEILNREFNLYENNYNFLNTKRIEAEIARSAKISFHKIITPGVASKTPVSPVRSIIIIVAAVLGMLGSIVLIYIVHMIKAKVNDVYTIEKNSTIPIAIATPFIRNKEKKETVFLQEALQLDLKGLLTDKGCIVISSYNRSEEHLFHSINLFQAFQKQGRKVLFIDATGDAQPQLRTEDYVNLSDPKYTRYTQKASRIEIEEMMKSYDLSVLHNQSIQDGSMTLSFMSLATQNLIILDSRKTAERIITEIELLKDEFHLPNMWFVLNRAGYNPSVWTEIKKLLNRYLKNHK</sequence>
<keyword evidence="6" id="KW-0175">Coiled coil</keyword>
<evidence type="ECO:0000256" key="6">
    <source>
        <dbReference type="SAM" id="Coils"/>
    </source>
</evidence>
<feature type="coiled-coil region" evidence="6">
    <location>
        <begin position="257"/>
        <end position="291"/>
    </location>
</feature>
<evidence type="ECO:0000256" key="1">
    <source>
        <dbReference type="ARBA" id="ARBA00004651"/>
    </source>
</evidence>
<evidence type="ECO:0000313" key="9">
    <source>
        <dbReference type="EMBL" id="MFN0292451.1"/>
    </source>
</evidence>
<comment type="subcellular location">
    <subcellularLocation>
        <location evidence="1">Cell membrane</location>
        <topology evidence="1">Multi-pass membrane protein</topology>
    </subcellularLocation>
</comment>
<evidence type="ECO:0000313" key="10">
    <source>
        <dbReference type="Proteomes" id="UP001517367"/>
    </source>
</evidence>
<reference evidence="9 10" key="1">
    <citation type="submission" date="2024-12" db="EMBL/GenBank/DDBJ databases">
        <authorList>
            <person name="Hu S."/>
        </authorList>
    </citation>
    <scope>NUCLEOTIDE SEQUENCE [LARGE SCALE GENOMIC DNA]</scope>
    <source>
        <strain evidence="9 10">P-25</strain>
    </source>
</reference>
<feature type="transmembrane region" description="Helical" evidence="7">
    <location>
        <begin position="482"/>
        <end position="502"/>
    </location>
</feature>
<evidence type="ECO:0000256" key="3">
    <source>
        <dbReference type="ARBA" id="ARBA00022692"/>
    </source>
</evidence>
<organism evidence="9 10">
    <name type="scientific">Pedobacter helvus</name>
    <dbReference type="NCBI Taxonomy" id="2563444"/>
    <lineage>
        <taxon>Bacteria</taxon>
        <taxon>Pseudomonadati</taxon>
        <taxon>Bacteroidota</taxon>
        <taxon>Sphingobacteriia</taxon>
        <taxon>Sphingobacteriales</taxon>
        <taxon>Sphingobacteriaceae</taxon>
        <taxon>Pedobacter</taxon>
    </lineage>
</organism>
<dbReference type="InterPro" id="IPR050445">
    <property type="entry name" value="Bact_polysacc_biosynth/exp"/>
</dbReference>
<gene>
    <name evidence="9" type="ORF">E5L68_013685</name>
</gene>
<feature type="domain" description="Polysaccharide chain length determinant N-terminal" evidence="8">
    <location>
        <begin position="6"/>
        <end position="93"/>
    </location>
</feature>
<keyword evidence="2" id="KW-1003">Cell membrane</keyword>
<evidence type="ECO:0000256" key="4">
    <source>
        <dbReference type="ARBA" id="ARBA00022989"/>
    </source>
</evidence>
<name>A0ABW9JL69_9SPHI</name>
<dbReference type="InterPro" id="IPR003856">
    <property type="entry name" value="LPS_length_determ_N"/>
</dbReference>
<dbReference type="PANTHER" id="PTHR32309">
    <property type="entry name" value="TYROSINE-PROTEIN KINASE"/>
    <property type="match status" value="1"/>
</dbReference>
<evidence type="ECO:0000256" key="5">
    <source>
        <dbReference type="ARBA" id="ARBA00023136"/>
    </source>
</evidence>
<dbReference type="Pfam" id="PF02706">
    <property type="entry name" value="Wzz"/>
    <property type="match status" value="1"/>
</dbReference>
<keyword evidence="4 7" id="KW-1133">Transmembrane helix</keyword>
<keyword evidence="10" id="KW-1185">Reference proteome</keyword>
<dbReference type="Proteomes" id="UP001517367">
    <property type="component" value="Unassembled WGS sequence"/>
</dbReference>
<feature type="transmembrane region" description="Helical" evidence="7">
    <location>
        <begin position="12"/>
        <end position="29"/>
    </location>
</feature>
<evidence type="ECO:0000256" key="2">
    <source>
        <dbReference type="ARBA" id="ARBA00022475"/>
    </source>
</evidence>
<dbReference type="EMBL" id="SRMP02000023">
    <property type="protein sequence ID" value="MFN0292451.1"/>
    <property type="molecule type" value="Genomic_DNA"/>
</dbReference>
<dbReference type="RefSeq" id="WP_138728497.1">
    <property type="nucleotide sequence ID" value="NZ_SRMP02000023.1"/>
</dbReference>
<evidence type="ECO:0000256" key="7">
    <source>
        <dbReference type="SAM" id="Phobius"/>
    </source>
</evidence>
<keyword evidence="5 7" id="KW-0472">Membrane</keyword>
<keyword evidence="3 7" id="KW-0812">Transmembrane</keyword>
<comment type="caution">
    <text evidence="9">The sequence shown here is derived from an EMBL/GenBank/DDBJ whole genome shotgun (WGS) entry which is preliminary data.</text>
</comment>
<protein>
    <submittedName>
        <fullName evidence="9">GumC family protein</fullName>
    </submittedName>
</protein>